<dbReference type="Pfam" id="PF00822">
    <property type="entry name" value="PMP22_Claudin"/>
    <property type="match status" value="1"/>
</dbReference>
<feature type="transmembrane region" description="Helical" evidence="10">
    <location>
        <begin position="88"/>
        <end position="113"/>
    </location>
</feature>
<dbReference type="InterPro" id="IPR006187">
    <property type="entry name" value="Claudin"/>
</dbReference>
<evidence type="ECO:0000256" key="10">
    <source>
        <dbReference type="SAM" id="Phobius"/>
    </source>
</evidence>
<comment type="subcellular location">
    <subcellularLocation>
        <location evidence="1">Cell junction</location>
        <location evidence="1">Tight junction</location>
    </subcellularLocation>
    <subcellularLocation>
        <location evidence="2">Cell membrane</location>
        <topology evidence="2">Multi-pass membrane protein</topology>
    </subcellularLocation>
</comment>
<evidence type="ECO:0000256" key="7">
    <source>
        <dbReference type="ARBA" id="ARBA00022949"/>
    </source>
</evidence>
<evidence type="ECO:0000256" key="1">
    <source>
        <dbReference type="ARBA" id="ARBA00004435"/>
    </source>
</evidence>
<feature type="transmembrane region" description="Helical" evidence="10">
    <location>
        <begin position="53"/>
        <end position="76"/>
    </location>
</feature>
<comment type="similarity">
    <text evidence="3">Belongs to the claudin family.</text>
</comment>
<evidence type="ECO:0000256" key="8">
    <source>
        <dbReference type="ARBA" id="ARBA00022989"/>
    </source>
</evidence>
<dbReference type="PRINTS" id="PR01077">
    <property type="entry name" value="CLAUDIN"/>
</dbReference>
<keyword evidence="4" id="KW-0796">Tight junction</keyword>
<evidence type="ECO:0000313" key="11">
    <source>
        <dbReference type="EMBL" id="OXB60097.1"/>
    </source>
</evidence>
<sequence>MPQWRVSAHIDSNIVVFETIWEGLWMDCISQMGIRLQCKFYDSILALPPPLEAFRALMCISVLLSIIAFLMAIVGVKYTHRTKEDPQGISVFILAAGVAFLLTGVLVLIPVSWTGGSIIRDFYDAEVPAPMKRELGAALYVGWVSAALLIIAGAMYCSFWCWAGTSPKSSQEEPGLERVMEEIIQVSRAQGGMFGPLAAALEELLSLLDSIQADLSSEHLEEISAPDDLLQFKRSLLLMSFQQHSVSDNALSMLLASRSSKAELYVYELSTYEPVTRCCCSNRLQWVLCLISFKDSSEEHVMTRYEKPDILEHEAPKLQPVLYGLKNRFYKETGSTELGYTV</sequence>
<evidence type="ECO:0000256" key="6">
    <source>
        <dbReference type="ARBA" id="ARBA00022692"/>
    </source>
</evidence>
<evidence type="ECO:0000256" key="9">
    <source>
        <dbReference type="ARBA" id="ARBA00023136"/>
    </source>
</evidence>
<dbReference type="PANTHER" id="PTHR12002">
    <property type="entry name" value="CLAUDIN"/>
    <property type="match status" value="1"/>
</dbReference>
<accession>A0A226MXP2</accession>
<evidence type="ECO:0000256" key="4">
    <source>
        <dbReference type="ARBA" id="ARBA00022427"/>
    </source>
</evidence>
<dbReference type="InterPro" id="IPR017974">
    <property type="entry name" value="Claudin_CS"/>
</dbReference>
<dbReference type="Proteomes" id="UP000198323">
    <property type="component" value="Unassembled WGS sequence"/>
</dbReference>
<evidence type="ECO:0000256" key="5">
    <source>
        <dbReference type="ARBA" id="ARBA00022475"/>
    </source>
</evidence>
<reference evidence="11 12" key="1">
    <citation type="submission" date="2016-07" db="EMBL/GenBank/DDBJ databases">
        <title>Disparate Historic Effective Population Sizes Predicted by Modern Levels of Genome Diversity for the Scaled Quail (Callipepla squamata) and the Northern Bobwhite (Colinus virginianus): Inferences from First and Second Generation Draft Genome Assemblies for Sympatric New World Quail.</title>
        <authorList>
            <person name="Oldeschulte D.L."/>
            <person name="Halley Y.A."/>
            <person name="Bhattarai E.K."/>
            <person name="Brashear W.A."/>
            <person name="Hill J."/>
            <person name="Metz R.P."/>
            <person name="Johnson C.D."/>
            <person name="Rollins D."/>
            <person name="Peterson M.J."/>
            <person name="Bickhart D.M."/>
            <person name="Decker J.E."/>
            <person name="Seabury C.M."/>
        </authorList>
    </citation>
    <scope>NUCLEOTIDE SEQUENCE [LARGE SCALE GENOMIC DNA]</scope>
    <source>
        <strain evidence="11 12">Texas</strain>
        <tissue evidence="11">Leg muscle</tissue>
    </source>
</reference>
<gene>
    <name evidence="11" type="ORF">ASZ78_003078</name>
</gene>
<dbReference type="InterPro" id="IPR004031">
    <property type="entry name" value="PMP22/EMP/MP20/Claudin"/>
</dbReference>
<dbReference type="GO" id="GO:0005886">
    <property type="term" value="C:plasma membrane"/>
    <property type="evidence" value="ECO:0007669"/>
    <property type="project" value="UniProtKB-SubCell"/>
</dbReference>
<keyword evidence="7" id="KW-0965">Cell junction</keyword>
<keyword evidence="5" id="KW-1003">Cell membrane</keyword>
<feature type="transmembrane region" description="Helical" evidence="10">
    <location>
        <begin position="140"/>
        <end position="162"/>
    </location>
</feature>
<dbReference type="Gene3D" id="1.20.140.150">
    <property type="match status" value="1"/>
</dbReference>
<dbReference type="EMBL" id="MCFN01000354">
    <property type="protein sequence ID" value="OXB60097.1"/>
    <property type="molecule type" value="Genomic_DNA"/>
</dbReference>
<keyword evidence="12" id="KW-1185">Reference proteome</keyword>
<protein>
    <submittedName>
        <fullName evidence="11">Uncharacterized protein</fullName>
    </submittedName>
</protein>
<dbReference type="GO" id="GO:0005198">
    <property type="term" value="F:structural molecule activity"/>
    <property type="evidence" value="ECO:0007669"/>
    <property type="project" value="InterPro"/>
</dbReference>
<evidence type="ECO:0000313" key="12">
    <source>
        <dbReference type="Proteomes" id="UP000198323"/>
    </source>
</evidence>
<proteinExistence type="inferred from homology"/>
<organism evidence="11 12">
    <name type="scientific">Callipepla squamata</name>
    <name type="common">Scaled quail</name>
    <dbReference type="NCBI Taxonomy" id="9009"/>
    <lineage>
        <taxon>Eukaryota</taxon>
        <taxon>Metazoa</taxon>
        <taxon>Chordata</taxon>
        <taxon>Craniata</taxon>
        <taxon>Vertebrata</taxon>
        <taxon>Euteleostomi</taxon>
        <taxon>Archelosauria</taxon>
        <taxon>Archosauria</taxon>
        <taxon>Dinosauria</taxon>
        <taxon>Saurischia</taxon>
        <taxon>Theropoda</taxon>
        <taxon>Coelurosauria</taxon>
        <taxon>Aves</taxon>
        <taxon>Neognathae</taxon>
        <taxon>Galloanserae</taxon>
        <taxon>Galliformes</taxon>
        <taxon>Odontophoridae</taxon>
        <taxon>Callipepla</taxon>
    </lineage>
</organism>
<comment type="caution">
    <text evidence="11">The sequence shown here is derived from an EMBL/GenBank/DDBJ whole genome shotgun (WGS) entry which is preliminary data.</text>
</comment>
<evidence type="ECO:0000256" key="2">
    <source>
        <dbReference type="ARBA" id="ARBA00004651"/>
    </source>
</evidence>
<dbReference type="AlphaFoldDB" id="A0A226MXP2"/>
<dbReference type="PROSITE" id="PS01346">
    <property type="entry name" value="CLAUDIN"/>
    <property type="match status" value="1"/>
</dbReference>
<keyword evidence="9 10" id="KW-0472">Membrane</keyword>
<name>A0A226MXP2_CALSU</name>
<evidence type="ECO:0000256" key="3">
    <source>
        <dbReference type="ARBA" id="ARBA00008295"/>
    </source>
</evidence>
<dbReference type="OrthoDB" id="8819159at2759"/>
<keyword evidence="8 10" id="KW-1133">Transmembrane helix</keyword>
<keyword evidence="6 10" id="KW-0812">Transmembrane</keyword>
<dbReference type="STRING" id="9009.A0A226MXP2"/>
<dbReference type="GO" id="GO:0005923">
    <property type="term" value="C:bicellular tight junction"/>
    <property type="evidence" value="ECO:0007669"/>
    <property type="project" value="UniProtKB-SubCell"/>
</dbReference>